<comment type="caution">
    <text evidence="3">The sequence shown here is derived from an EMBL/GenBank/DDBJ whole genome shotgun (WGS) entry which is preliminary data.</text>
</comment>
<evidence type="ECO:0000313" key="4">
    <source>
        <dbReference type="Proteomes" id="UP000020681"/>
    </source>
</evidence>
<accession>A0ABP3APG3</accession>
<organism evidence="3 4">
    <name type="scientific">Mycobacterium ulcerans str. Harvey</name>
    <dbReference type="NCBI Taxonomy" id="1299332"/>
    <lineage>
        <taxon>Bacteria</taxon>
        <taxon>Bacillati</taxon>
        <taxon>Actinomycetota</taxon>
        <taxon>Actinomycetes</taxon>
        <taxon>Mycobacteriales</taxon>
        <taxon>Mycobacteriaceae</taxon>
        <taxon>Mycobacterium</taxon>
        <taxon>Mycobacterium ulcerans group</taxon>
    </lineage>
</organism>
<dbReference type="InterPro" id="IPR043641">
    <property type="entry name" value="PPE-PPW_C"/>
</dbReference>
<protein>
    <submittedName>
        <fullName evidence="3">PPE family protein</fullName>
    </submittedName>
</protein>
<feature type="region of interest" description="Disordered" evidence="1">
    <location>
        <begin position="53"/>
        <end position="74"/>
    </location>
</feature>
<feature type="compositionally biased region" description="Acidic residues" evidence="1">
    <location>
        <begin position="1"/>
        <end position="17"/>
    </location>
</feature>
<evidence type="ECO:0000313" key="3">
    <source>
        <dbReference type="EMBL" id="EUA91571.1"/>
    </source>
</evidence>
<evidence type="ECO:0000256" key="1">
    <source>
        <dbReference type="SAM" id="MobiDB-lite"/>
    </source>
</evidence>
<sequence>MDVEVDPDWGGPLDDEPVASTQGAGRLGFAGTVHSESAATAAGLTTLVADEFGGGPKMPMLPGTWDTDSDAPSD</sequence>
<name>A0ABP3APG3_MYCUL</name>
<dbReference type="Proteomes" id="UP000020681">
    <property type="component" value="Unassembled WGS sequence"/>
</dbReference>
<reference evidence="3 4" key="1">
    <citation type="submission" date="2014-01" db="EMBL/GenBank/DDBJ databases">
        <authorList>
            <person name="Dobos K."/>
            <person name="Lenaerts A."/>
            <person name="Ordway D."/>
            <person name="DeGroote M.A."/>
            <person name="Parker T."/>
            <person name="Sizemore C."/>
            <person name="Tallon L.J."/>
            <person name="Sadzewicz L.K."/>
            <person name="Sengamalay N."/>
            <person name="Fraser C.M."/>
            <person name="Hine E."/>
            <person name="Shefchek K.A."/>
            <person name="Das S.P."/>
            <person name="Tettelin H."/>
        </authorList>
    </citation>
    <scope>NUCLEOTIDE SEQUENCE [LARGE SCALE GENOMIC DNA]</scope>
    <source>
        <strain evidence="3 4">Harvey</strain>
    </source>
</reference>
<gene>
    <name evidence="3" type="primary">ppe20</name>
    <name evidence="3" type="ORF">I551_1955</name>
</gene>
<dbReference type="EMBL" id="JAOL01000087">
    <property type="protein sequence ID" value="EUA91571.1"/>
    <property type="molecule type" value="Genomic_DNA"/>
</dbReference>
<dbReference type="Pfam" id="PF18878">
    <property type="entry name" value="PPE-PPW"/>
    <property type="match status" value="1"/>
</dbReference>
<proteinExistence type="predicted"/>
<keyword evidence="4" id="KW-1185">Reference proteome</keyword>
<feature type="domain" description="PPE-PPW subfamily C-terminal" evidence="2">
    <location>
        <begin position="18"/>
        <end position="65"/>
    </location>
</feature>
<feature type="region of interest" description="Disordered" evidence="1">
    <location>
        <begin position="1"/>
        <end position="23"/>
    </location>
</feature>
<evidence type="ECO:0000259" key="2">
    <source>
        <dbReference type="Pfam" id="PF18878"/>
    </source>
</evidence>